<organism evidence="1 2">
    <name type="scientific">Phytophthora megakarya</name>
    <dbReference type="NCBI Taxonomy" id="4795"/>
    <lineage>
        <taxon>Eukaryota</taxon>
        <taxon>Sar</taxon>
        <taxon>Stramenopiles</taxon>
        <taxon>Oomycota</taxon>
        <taxon>Peronosporomycetes</taxon>
        <taxon>Peronosporales</taxon>
        <taxon>Peronosporaceae</taxon>
        <taxon>Phytophthora</taxon>
    </lineage>
</organism>
<dbReference type="AlphaFoldDB" id="A0A225UI31"/>
<name>A0A225UI31_9STRA</name>
<comment type="caution">
    <text evidence="1">The sequence shown here is derived from an EMBL/GenBank/DDBJ whole genome shotgun (WGS) entry which is preliminary data.</text>
</comment>
<gene>
    <name evidence="1" type="ORF">PHMEG_00038083</name>
</gene>
<evidence type="ECO:0000313" key="1">
    <source>
        <dbReference type="EMBL" id="OWY92774.1"/>
    </source>
</evidence>
<evidence type="ECO:0000313" key="2">
    <source>
        <dbReference type="Proteomes" id="UP000198211"/>
    </source>
</evidence>
<dbReference type="EMBL" id="NBNE01017355">
    <property type="protein sequence ID" value="OWY92774.1"/>
    <property type="molecule type" value="Genomic_DNA"/>
</dbReference>
<dbReference type="OrthoDB" id="126358at2759"/>
<feature type="non-terminal residue" evidence="1">
    <location>
        <position position="1"/>
    </location>
</feature>
<dbReference type="Proteomes" id="UP000198211">
    <property type="component" value="Unassembled WGS sequence"/>
</dbReference>
<accession>A0A225UI31</accession>
<keyword evidence="2" id="KW-1185">Reference proteome</keyword>
<proteinExistence type="predicted"/>
<reference evidence="2" key="1">
    <citation type="submission" date="2017-03" db="EMBL/GenBank/DDBJ databases">
        <title>Phytopthora megakarya and P. palmivora, two closely related causual agents of cacao black pod achieved similar genome size and gene model numbers by different mechanisms.</title>
        <authorList>
            <person name="Ali S."/>
            <person name="Shao J."/>
            <person name="Larry D.J."/>
            <person name="Kronmiller B."/>
            <person name="Shen D."/>
            <person name="Strem M.D."/>
            <person name="Melnick R.L."/>
            <person name="Guiltinan M.J."/>
            <person name="Tyler B.M."/>
            <person name="Meinhardt L.W."/>
            <person name="Bailey B.A."/>
        </authorList>
    </citation>
    <scope>NUCLEOTIDE SEQUENCE [LARGE SCALE GENOMIC DNA]</scope>
    <source>
        <strain evidence="2">zdho120</strain>
    </source>
</reference>
<sequence>SDREVRSVLPIGGSRVARLRKMLKSGIEVFHTRRPVQTPWHAFDTIVLEAFKAHCSTWILEDGFPCPHRLPRQYFTEPNLTWRTVHARYVDDTSRAYPNTRTMSYERFTQYVHFHFAGVRLTRTKVDECDCCVRLDIMLQNTDLTAEERDSIDKEKRTHIDEAIAQRRFVS</sequence>
<protein>
    <submittedName>
        <fullName evidence="1">Cleavage inducible protein</fullName>
    </submittedName>
</protein>